<evidence type="ECO:0000313" key="1">
    <source>
        <dbReference type="EMBL" id="SVD73796.1"/>
    </source>
</evidence>
<feature type="non-terminal residue" evidence="1">
    <location>
        <position position="1"/>
    </location>
</feature>
<accession>A0A382XRW4</accession>
<protein>
    <submittedName>
        <fullName evidence="1">Uncharacterized protein</fullName>
    </submittedName>
</protein>
<gene>
    <name evidence="1" type="ORF">METZ01_LOCUS426650</name>
</gene>
<dbReference type="AlphaFoldDB" id="A0A382XRW4"/>
<reference evidence="1" key="1">
    <citation type="submission" date="2018-05" db="EMBL/GenBank/DDBJ databases">
        <authorList>
            <person name="Lanie J.A."/>
            <person name="Ng W.-L."/>
            <person name="Kazmierczak K.M."/>
            <person name="Andrzejewski T.M."/>
            <person name="Davidsen T.M."/>
            <person name="Wayne K.J."/>
            <person name="Tettelin H."/>
            <person name="Glass J.I."/>
            <person name="Rusch D."/>
            <person name="Podicherti R."/>
            <person name="Tsui H.-C.T."/>
            <person name="Winkler M.E."/>
        </authorList>
    </citation>
    <scope>NUCLEOTIDE SEQUENCE</scope>
</reference>
<sequence>SCHTVHKLALTPWHHFTPTPPFKMPSALMNFQPSFLGLLMMSKNSMETGLYLKMATWCFPIDLDLVSN</sequence>
<dbReference type="EMBL" id="UINC01169981">
    <property type="protein sequence ID" value="SVD73796.1"/>
    <property type="molecule type" value="Genomic_DNA"/>
</dbReference>
<organism evidence="1">
    <name type="scientific">marine metagenome</name>
    <dbReference type="NCBI Taxonomy" id="408172"/>
    <lineage>
        <taxon>unclassified sequences</taxon>
        <taxon>metagenomes</taxon>
        <taxon>ecological metagenomes</taxon>
    </lineage>
</organism>
<proteinExistence type="predicted"/>
<name>A0A382XRW4_9ZZZZ</name>